<comment type="caution">
    <text evidence="1">The sequence shown here is derived from an EMBL/GenBank/DDBJ whole genome shotgun (WGS) entry which is preliminary data.</text>
</comment>
<evidence type="ECO:0000313" key="2">
    <source>
        <dbReference type="Proteomes" id="UP001500192"/>
    </source>
</evidence>
<organism evidence="1 2">
    <name type="scientific">Amycolatopsis dongchuanensis</name>
    <dbReference type="NCBI Taxonomy" id="1070866"/>
    <lineage>
        <taxon>Bacteria</taxon>
        <taxon>Bacillati</taxon>
        <taxon>Actinomycetota</taxon>
        <taxon>Actinomycetes</taxon>
        <taxon>Pseudonocardiales</taxon>
        <taxon>Pseudonocardiaceae</taxon>
        <taxon>Amycolatopsis</taxon>
    </lineage>
</organism>
<proteinExistence type="predicted"/>
<sequence length="130" mass="13683">MPDGGTGCHDETRVPFVSEGELRVTHGSGFSVDVDAVAEAATGITQSVSDQRSFHLRDLCGDSGLYGHQGVHDALMDFCVRWSDGLDVLTDDADRIGETLTKVVAAYRGTDEATARTLGADPAQEVVDGG</sequence>
<protein>
    <recommendedName>
        <fullName evidence="3">Excreted virulence factor EspC, type VII ESX diderm</fullName>
    </recommendedName>
</protein>
<accession>A0ABP8VRC5</accession>
<evidence type="ECO:0008006" key="3">
    <source>
        <dbReference type="Google" id="ProtNLM"/>
    </source>
</evidence>
<name>A0ABP8VRC5_9PSEU</name>
<dbReference type="EMBL" id="BAABIB010000166">
    <property type="protein sequence ID" value="GAA4669485.1"/>
    <property type="molecule type" value="Genomic_DNA"/>
</dbReference>
<dbReference type="Proteomes" id="UP001500192">
    <property type="component" value="Unassembled WGS sequence"/>
</dbReference>
<keyword evidence="2" id="KW-1185">Reference proteome</keyword>
<evidence type="ECO:0000313" key="1">
    <source>
        <dbReference type="EMBL" id="GAA4669485.1"/>
    </source>
</evidence>
<gene>
    <name evidence="1" type="ORF">GCM10023214_74940</name>
</gene>
<reference evidence="2" key="1">
    <citation type="journal article" date="2019" name="Int. J. Syst. Evol. Microbiol.">
        <title>The Global Catalogue of Microorganisms (GCM) 10K type strain sequencing project: providing services to taxonomists for standard genome sequencing and annotation.</title>
        <authorList>
            <consortium name="The Broad Institute Genomics Platform"/>
            <consortium name="The Broad Institute Genome Sequencing Center for Infectious Disease"/>
            <person name="Wu L."/>
            <person name="Ma J."/>
        </authorList>
    </citation>
    <scope>NUCLEOTIDE SEQUENCE [LARGE SCALE GENOMIC DNA]</scope>
    <source>
        <strain evidence="2">JCM 18054</strain>
    </source>
</reference>